<organism evidence="3 4">
    <name type="scientific">Tanacetum coccineum</name>
    <dbReference type="NCBI Taxonomy" id="301880"/>
    <lineage>
        <taxon>Eukaryota</taxon>
        <taxon>Viridiplantae</taxon>
        <taxon>Streptophyta</taxon>
        <taxon>Embryophyta</taxon>
        <taxon>Tracheophyta</taxon>
        <taxon>Spermatophyta</taxon>
        <taxon>Magnoliopsida</taxon>
        <taxon>eudicotyledons</taxon>
        <taxon>Gunneridae</taxon>
        <taxon>Pentapetalae</taxon>
        <taxon>asterids</taxon>
        <taxon>campanulids</taxon>
        <taxon>Asterales</taxon>
        <taxon>Asteraceae</taxon>
        <taxon>Asteroideae</taxon>
        <taxon>Anthemideae</taxon>
        <taxon>Anthemidinae</taxon>
        <taxon>Tanacetum</taxon>
    </lineage>
</organism>
<evidence type="ECO:0000256" key="1">
    <source>
        <dbReference type="SAM" id="MobiDB-lite"/>
    </source>
</evidence>
<accession>A0ABQ4YBB0</accession>
<dbReference type="Proteomes" id="UP001151760">
    <property type="component" value="Unassembled WGS sequence"/>
</dbReference>
<name>A0ABQ4YBB0_9ASTR</name>
<sequence length="275" mass="31636">FGEKQLSRSRVDEQSSRVEKHSVHQTAESQWVRIDKSKDTAKARQDLQKLGIRRPLWLTKNHKGKIVKPQAAYSFTPENRKKFCQYIKGVKLPDGFGSCFKHKVTDNDTNITGLKSHDCHIMMQRLLPYGLQNYLPDNIAKPIIELSSLFKQLCSATLMEDDMLKASVKVVEILCELERIYPPAFFDIMIHLPIHLALEALEGRPIHPQWMFPFKRFMKKLKGYVRNKAKSEGSIAEGYVAEEALTLSSHYFQDVTTTFNSLKRNVDPPPPTCQF</sequence>
<reference evidence="3" key="1">
    <citation type="journal article" date="2022" name="Int. J. Mol. Sci.">
        <title>Draft Genome of Tanacetum Coccineum: Genomic Comparison of Closely Related Tanacetum-Family Plants.</title>
        <authorList>
            <person name="Yamashiro T."/>
            <person name="Shiraishi A."/>
            <person name="Nakayama K."/>
            <person name="Satake H."/>
        </authorList>
    </citation>
    <scope>NUCLEOTIDE SEQUENCE</scope>
</reference>
<feature type="region of interest" description="Disordered" evidence="1">
    <location>
        <begin position="1"/>
        <end position="27"/>
    </location>
</feature>
<reference evidence="3" key="2">
    <citation type="submission" date="2022-01" db="EMBL/GenBank/DDBJ databases">
        <authorList>
            <person name="Yamashiro T."/>
            <person name="Shiraishi A."/>
            <person name="Satake H."/>
            <person name="Nakayama K."/>
        </authorList>
    </citation>
    <scope>NUCLEOTIDE SEQUENCE</scope>
</reference>
<feature type="domain" description="DUF4218" evidence="2">
    <location>
        <begin position="153"/>
        <end position="265"/>
    </location>
</feature>
<proteinExistence type="predicted"/>
<dbReference type="PANTHER" id="PTHR48258:SF14">
    <property type="entry name" value="OS02G0583300 PROTEIN"/>
    <property type="match status" value="1"/>
</dbReference>
<feature type="non-terminal residue" evidence="3">
    <location>
        <position position="1"/>
    </location>
</feature>
<evidence type="ECO:0000313" key="3">
    <source>
        <dbReference type="EMBL" id="GJS74968.1"/>
    </source>
</evidence>
<dbReference type="InterPro" id="IPR025452">
    <property type="entry name" value="DUF4218"/>
</dbReference>
<comment type="caution">
    <text evidence="3">The sequence shown here is derived from an EMBL/GenBank/DDBJ whole genome shotgun (WGS) entry which is preliminary data.</text>
</comment>
<dbReference type="EMBL" id="BQNB010010269">
    <property type="protein sequence ID" value="GJS74968.1"/>
    <property type="molecule type" value="Genomic_DNA"/>
</dbReference>
<dbReference type="PANTHER" id="PTHR48258">
    <property type="entry name" value="DUF4218 DOMAIN-CONTAINING PROTEIN-RELATED"/>
    <property type="match status" value="1"/>
</dbReference>
<gene>
    <name evidence="3" type="ORF">Tco_0724849</name>
</gene>
<feature type="compositionally biased region" description="Basic and acidic residues" evidence="1">
    <location>
        <begin position="1"/>
        <end position="22"/>
    </location>
</feature>
<protein>
    <recommendedName>
        <fullName evidence="2">DUF4218 domain-containing protein</fullName>
    </recommendedName>
</protein>
<keyword evidence="4" id="KW-1185">Reference proteome</keyword>
<evidence type="ECO:0000313" key="4">
    <source>
        <dbReference type="Proteomes" id="UP001151760"/>
    </source>
</evidence>
<evidence type="ECO:0000259" key="2">
    <source>
        <dbReference type="Pfam" id="PF13960"/>
    </source>
</evidence>
<dbReference type="Pfam" id="PF13960">
    <property type="entry name" value="DUF4218"/>
    <property type="match status" value="1"/>
</dbReference>